<dbReference type="KEGG" id="vil:CFK37_04605"/>
<dbReference type="RefSeq" id="WP_089060780.1">
    <property type="nucleotide sequence ID" value="NZ_CP022315.1"/>
</dbReference>
<dbReference type="Proteomes" id="UP000198312">
    <property type="component" value="Chromosome"/>
</dbReference>
<organism evidence="1 2">
    <name type="scientific">Virgibacillus phasianinus</name>
    <dbReference type="NCBI Taxonomy" id="2017483"/>
    <lineage>
        <taxon>Bacteria</taxon>
        <taxon>Bacillati</taxon>
        <taxon>Bacillota</taxon>
        <taxon>Bacilli</taxon>
        <taxon>Bacillales</taxon>
        <taxon>Bacillaceae</taxon>
        <taxon>Virgibacillus</taxon>
    </lineage>
</organism>
<protein>
    <submittedName>
        <fullName evidence="1">General stress protein</fullName>
    </submittedName>
</protein>
<evidence type="ECO:0000313" key="2">
    <source>
        <dbReference type="Proteomes" id="UP000198312"/>
    </source>
</evidence>
<name>A0A220U0Q1_9BACI</name>
<dbReference type="NCBIfam" id="TIGR04019">
    <property type="entry name" value="B_thiol_YtxJ"/>
    <property type="match status" value="1"/>
</dbReference>
<dbReference type="InterPro" id="IPR022551">
    <property type="entry name" value="BrxC"/>
</dbReference>
<accession>A0A220U0Q1</accession>
<reference evidence="1 2" key="1">
    <citation type="submission" date="2017-07" db="EMBL/GenBank/DDBJ databases">
        <title>Virgibacillus sp. LM2416.</title>
        <authorList>
            <person name="Tak E.J."/>
            <person name="Bae J.-W."/>
        </authorList>
    </citation>
    <scope>NUCLEOTIDE SEQUENCE [LARGE SCALE GENOMIC DNA]</scope>
    <source>
        <strain evidence="1 2">LM2416</strain>
    </source>
</reference>
<keyword evidence="2" id="KW-1185">Reference proteome</keyword>
<proteinExistence type="predicted"/>
<dbReference type="EMBL" id="CP022315">
    <property type="protein sequence ID" value="ASK61503.1"/>
    <property type="molecule type" value="Genomic_DNA"/>
</dbReference>
<gene>
    <name evidence="1" type="ORF">CFK37_04605</name>
</gene>
<sequence length="115" mass="13039">MAELKELQTTEELEQMWQGSSKKPIILFKHSTTCPISAGAISQYQTFIESSEADVDCFLVKVIEDRNVSNQIETMANVKHESPQIFLVSNKEVVWHTSHSKITADSIREGLKKIM</sequence>
<dbReference type="Gene3D" id="3.40.30.10">
    <property type="entry name" value="Glutaredoxin"/>
    <property type="match status" value="1"/>
</dbReference>
<dbReference type="Pfam" id="PF11009">
    <property type="entry name" value="BrxC"/>
    <property type="match status" value="1"/>
</dbReference>
<dbReference type="OrthoDB" id="677051at2"/>
<evidence type="ECO:0000313" key="1">
    <source>
        <dbReference type="EMBL" id="ASK61503.1"/>
    </source>
</evidence>
<dbReference type="AlphaFoldDB" id="A0A220U0Q1"/>